<keyword evidence="2" id="KW-1185">Reference proteome</keyword>
<dbReference type="Proteomes" id="UP000807504">
    <property type="component" value="Unassembled WGS sequence"/>
</dbReference>
<dbReference type="EMBL" id="JABXBU010000012">
    <property type="protein sequence ID" value="KAF8789555.1"/>
    <property type="molecule type" value="Genomic_DNA"/>
</dbReference>
<protein>
    <submittedName>
        <fullName evidence="1">Uncharacterized protein</fullName>
    </submittedName>
</protein>
<evidence type="ECO:0000313" key="1">
    <source>
        <dbReference type="EMBL" id="KAF8789555.1"/>
    </source>
</evidence>
<organism evidence="1 2">
    <name type="scientific">Argiope bruennichi</name>
    <name type="common">Wasp spider</name>
    <name type="synonym">Aranea bruennichi</name>
    <dbReference type="NCBI Taxonomy" id="94029"/>
    <lineage>
        <taxon>Eukaryota</taxon>
        <taxon>Metazoa</taxon>
        <taxon>Ecdysozoa</taxon>
        <taxon>Arthropoda</taxon>
        <taxon>Chelicerata</taxon>
        <taxon>Arachnida</taxon>
        <taxon>Araneae</taxon>
        <taxon>Araneomorphae</taxon>
        <taxon>Entelegynae</taxon>
        <taxon>Araneoidea</taxon>
        <taxon>Araneidae</taxon>
        <taxon>Argiope</taxon>
    </lineage>
</organism>
<reference evidence="1" key="2">
    <citation type="submission" date="2020-06" db="EMBL/GenBank/DDBJ databases">
        <authorList>
            <person name="Sheffer M."/>
        </authorList>
    </citation>
    <scope>NUCLEOTIDE SEQUENCE</scope>
</reference>
<dbReference type="AlphaFoldDB" id="A0A8T0FGN0"/>
<sequence>MAVKRLKTTATILIYPKEEKPNANVEDLLKKELQQSETTVKIKSDRRFQKGRLAITCKWEEDLQKLTETLKEAISENITTKRPGIRHPSIIIYNVPNNIPMEYVQRAIRAHTENPDDLKLHFKMRGRTEDISHLILEDLSEWKPVFCPGLMSEKYSSAYLPECKPMFRPGIDVPNTRTFLKNAVQLTRVQTHVPTWD</sequence>
<proteinExistence type="predicted"/>
<gene>
    <name evidence="1" type="ORF">HNY73_007486</name>
</gene>
<evidence type="ECO:0000313" key="2">
    <source>
        <dbReference type="Proteomes" id="UP000807504"/>
    </source>
</evidence>
<comment type="caution">
    <text evidence="1">The sequence shown here is derived from an EMBL/GenBank/DDBJ whole genome shotgun (WGS) entry which is preliminary data.</text>
</comment>
<accession>A0A8T0FGN0</accession>
<name>A0A8T0FGN0_ARGBR</name>
<reference evidence="1" key="1">
    <citation type="journal article" date="2020" name="bioRxiv">
        <title>Chromosome-level reference genome of the European wasp spider Argiope bruennichi: a resource for studies on range expansion and evolutionary adaptation.</title>
        <authorList>
            <person name="Sheffer M.M."/>
            <person name="Hoppe A."/>
            <person name="Krehenwinkel H."/>
            <person name="Uhl G."/>
            <person name="Kuss A.W."/>
            <person name="Jensen L."/>
            <person name="Jensen C."/>
            <person name="Gillespie R.G."/>
            <person name="Hoff K.J."/>
            <person name="Prost S."/>
        </authorList>
    </citation>
    <scope>NUCLEOTIDE SEQUENCE</scope>
</reference>